<dbReference type="InterPro" id="IPR015813">
    <property type="entry name" value="Pyrv/PenolPyrv_kinase-like_dom"/>
</dbReference>
<dbReference type="STRING" id="1294262.GCA_001316085_03048"/>
<name>A0A510E6T7_9CREN</name>
<dbReference type="EMBL" id="AP018929">
    <property type="protein sequence ID" value="BBG25353.1"/>
    <property type="molecule type" value="Genomic_DNA"/>
</dbReference>
<sequence length="527" mass="60023">MFAEKSIKTEVSRKNEMRLIPRTMSTQHPDNAKVPEWSRGEAIEGEDEITEAFLAFSNYNIHEVMWDAEGKDVDTHVIRKLLSRYSEFFKKRQIGKDIYLTYRLPNPRIEGADRKVFAETLESIPNNFDVAEKFYGKNATPVFEVILPFTTESIELIGIAKYYEKVVAGKQDVRLWDELYVRDLVGEIEPKSVEVIPLIEDKDSLMKADEIAGGYARAIKPAYMRVFLARSDPAMNYGMISAVLSAKVALSKLSKLSKSLGIKIFPIIGVGSLPFRGNMNPENYRKVMEEYSGVYTFTIQSAYKYDYPPDLVEKSVEDINNSPVSEPVELDYEVEKSLKSVADKFTLSYQSIIEPLAGVVNQVASMMPRRRARKLHIGLFGYSRSTGKVTLPRAISFTGAFYSIGIPPEVIGMSSLSEMKDADLENVFANYKFLKDDMRRASKFFNWESLDMLKDVWKIDDEVIGKIKKDAEYVENNLGIKIGEDNGYEFKKHRLLSSMFTLSVREGETAEAKRFLYEMAVVRRSLG</sequence>
<gene>
    <name evidence="4" type="primary">ppcA</name>
    <name evidence="6" type="ORF">IC006_2688</name>
    <name evidence="7" type="ORF">IC007_2702</name>
</gene>
<dbReference type="AlphaFoldDB" id="A0A510E6T7"/>
<dbReference type="NCBIfam" id="TIGR02751">
    <property type="entry name" value="PEPCase_arch"/>
    <property type="match status" value="1"/>
</dbReference>
<comment type="subunit">
    <text evidence="4">Homotetramer.</text>
</comment>
<accession>A0A510DYN3</accession>
<keyword evidence="3 4" id="KW-0120">Carbon dioxide fixation</keyword>
<evidence type="ECO:0000256" key="2">
    <source>
        <dbReference type="ARBA" id="ARBA00023239"/>
    </source>
</evidence>
<dbReference type="PIRSF" id="PIRSF006677">
    <property type="entry name" value="UCP006677"/>
    <property type="match status" value="1"/>
</dbReference>
<dbReference type="Proteomes" id="UP000325030">
    <property type="component" value="Chromosome"/>
</dbReference>
<dbReference type="Pfam" id="PF14010">
    <property type="entry name" value="PEPcase_2"/>
    <property type="match status" value="1"/>
</dbReference>
<keyword evidence="2 4" id="KW-0456">Lyase</keyword>
<dbReference type="KEGG" id="step:IC006_2688"/>
<proteinExistence type="inferred from homology"/>
<dbReference type="GO" id="GO:0015977">
    <property type="term" value="P:carbon fixation"/>
    <property type="evidence" value="ECO:0007669"/>
    <property type="project" value="UniProtKB-UniRule"/>
</dbReference>
<evidence type="ECO:0000256" key="5">
    <source>
        <dbReference type="NCBIfam" id="TIGR02751"/>
    </source>
</evidence>
<evidence type="ECO:0000313" key="8">
    <source>
        <dbReference type="Proteomes" id="UP000322983"/>
    </source>
</evidence>
<dbReference type="GO" id="GO:0006099">
    <property type="term" value="P:tricarboxylic acid cycle"/>
    <property type="evidence" value="ECO:0007669"/>
    <property type="project" value="InterPro"/>
</dbReference>
<dbReference type="SUPFAM" id="SSF51621">
    <property type="entry name" value="Phosphoenolpyruvate/pyruvate domain"/>
    <property type="match status" value="1"/>
</dbReference>
<evidence type="ECO:0000256" key="4">
    <source>
        <dbReference type="HAMAP-Rule" id="MF_01904"/>
    </source>
</evidence>
<dbReference type="Proteomes" id="UP000322983">
    <property type="component" value="Chromosome"/>
</dbReference>
<keyword evidence="1 4" id="KW-0460">Magnesium</keyword>
<evidence type="ECO:0000256" key="3">
    <source>
        <dbReference type="ARBA" id="ARBA00023300"/>
    </source>
</evidence>
<evidence type="ECO:0000256" key="1">
    <source>
        <dbReference type="ARBA" id="ARBA00022842"/>
    </source>
</evidence>
<comment type="similarity">
    <text evidence="4">Belongs to the PEPCase type 2 family.</text>
</comment>
<dbReference type="GO" id="GO:0000287">
    <property type="term" value="F:magnesium ion binding"/>
    <property type="evidence" value="ECO:0007669"/>
    <property type="project" value="UniProtKB-UniRule"/>
</dbReference>
<keyword evidence="8" id="KW-1185">Reference proteome</keyword>
<evidence type="ECO:0000313" key="9">
    <source>
        <dbReference type="Proteomes" id="UP000325030"/>
    </source>
</evidence>
<evidence type="ECO:0000313" key="6">
    <source>
        <dbReference type="EMBL" id="BBG25353.1"/>
    </source>
</evidence>
<dbReference type="HAMAP" id="MF_01904">
    <property type="entry name" value="PEPcase_type2"/>
    <property type="match status" value="1"/>
</dbReference>
<comment type="cofactor">
    <cofactor evidence="4">
        <name>Mg(2+)</name>
        <dbReference type="ChEBI" id="CHEBI:18420"/>
    </cofactor>
</comment>
<protein>
    <recommendedName>
        <fullName evidence="4 5">Phosphoenolpyruvate carboxylase</fullName>
        <shortName evidence="4">PEPC</shortName>
        <shortName evidence="4">PEPCase</shortName>
        <ecNumber evidence="4 5">4.1.1.31</ecNumber>
    </recommendedName>
</protein>
<comment type="catalytic activity">
    <reaction evidence="4">
        <text>oxaloacetate + phosphate = phosphoenolpyruvate + hydrogencarbonate</text>
        <dbReference type="Rhea" id="RHEA:28370"/>
        <dbReference type="ChEBI" id="CHEBI:16452"/>
        <dbReference type="ChEBI" id="CHEBI:17544"/>
        <dbReference type="ChEBI" id="CHEBI:43474"/>
        <dbReference type="ChEBI" id="CHEBI:58702"/>
        <dbReference type="EC" id="4.1.1.31"/>
    </reaction>
</comment>
<dbReference type="GO" id="GO:0006107">
    <property type="term" value="P:oxaloacetate metabolic process"/>
    <property type="evidence" value="ECO:0007669"/>
    <property type="project" value="UniProtKB-UniRule"/>
</dbReference>
<comment type="function">
    <text evidence="4">Catalyzes the irreversible beta-carboxylation of phosphoenolpyruvate (PEP) to form oxaloacetate (OAA), a four-carbon dicarboxylic acid source for the tricarboxylic acid cycle.</text>
</comment>
<reference evidence="9" key="1">
    <citation type="submission" date="2018-09" db="EMBL/GenBank/DDBJ databases">
        <title>Complete Genome Sequencing of Sulfolobus sp. JCM 16834.</title>
        <authorList>
            <person name="Kato S."/>
            <person name="Itoh T."/>
            <person name="Ohkuma M."/>
        </authorList>
    </citation>
    <scope>NUCLEOTIDE SEQUENCE [LARGE SCALE GENOMIC DNA]</scope>
    <source>
        <strain evidence="9">IC-007</strain>
    </source>
</reference>
<dbReference type="InterPro" id="IPR007566">
    <property type="entry name" value="PEP_COase_arc-type"/>
</dbReference>
<evidence type="ECO:0000313" key="7">
    <source>
        <dbReference type="EMBL" id="BBG28147.1"/>
    </source>
</evidence>
<dbReference type="GO" id="GO:0008964">
    <property type="term" value="F:phosphoenolpyruvate carboxylase activity"/>
    <property type="evidence" value="ECO:0007669"/>
    <property type="project" value="UniProtKB-UniRule"/>
</dbReference>
<dbReference type="EMBL" id="AP018930">
    <property type="protein sequence ID" value="BBG28147.1"/>
    <property type="molecule type" value="Genomic_DNA"/>
</dbReference>
<reference evidence="7 8" key="2">
    <citation type="journal article" date="2020" name="Int. J. Syst. Evol. Microbiol.">
        <title>Sulfuracidifex tepidarius gen. nov., sp. nov. and transfer of Sulfolobus metallicus Huber and Stetter 1992 to the genus Sulfuracidifex as Sulfuracidifex metallicus comb. nov.</title>
        <authorList>
            <person name="Itoh T."/>
            <person name="Miura T."/>
            <person name="Sakai H.D."/>
            <person name="Kato S."/>
            <person name="Ohkuma M."/>
            <person name="Takashina T."/>
        </authorList>
    </citation>
    <scope>NUCLEOTIDE SEQUENCE</scope>
    <source>
        <strain evidence="6 8">IC-006</strain>
        <strain evidence="7">IC-007</strain>
    </source>
</reference>
<accession>A0A510E6T7</accession>
<dbReference type="EC" id="4.1.1.31" evidence="4 5"/>
<organism evidence="7 9">
    <name type="scientific">Sulfuracidifex tepidarius</name>
    <dbReference type="NCBI Taxonomy" id="1294262"/>
    <lineage>
        <taxon>Archaea</taxon>
        <taxon>Thermoproteota</taxon>
        <taxon>Thermoprotei</taxon>
        <taxon>Sulfolobales</taxon>
        <taxon>Sulfolobaceae</taxon>
        <taxon>Sulfuracidifex</taxon>
    </lineage>
</organism>